<dbReference type="CDD" id="cd04878">
    <property type="entry name" value="ACT_AHAS"/>
    <property type="match status" value="1"/>
</dbReference>
<comment type="pathway">
    <text evidence="2 8">Amino-acid biosynthesis; L-valine biosynthesis; L-valine from pyruvate: step 1/4.</text>
</comment>
<feature type="domain" description="ACT" evidence="9">
    <location>
        <begin position="5"/>
        <end position="79"/>
    </location>
</feature>
<dbReference type="Gene3D" id="3.30.70.1150">
    <property type="entry name" value="ACT-like. Chain A, domain 2"/>
    <property type="match status" value="1"/>
</dbReference>
<comment type="subunit">
    <text evidence="4 8">Dimer of large and small chains.</text>
</comment>
<dbReference type="Gene3D" id="3.30.70.260">
    <property type="match status" value="1"/>
</dbReference>
<dbReference type="FunFam" id="3.30.70.1150:FF:000001">
    <property type="entry name" value="Acetolactate synthase small subunit"/>
    <property type="match status" value="1"/>
</dbReference>
<proteinExistence type="inferred from homology"/>
<dbReference type="GO" id="GO:0003984">
    <property type="term" value="F:acetolactate synthase activity"/>
    <property type="evidence" value="ECO:0007669"/>
    <property type="project" value="UniProtKB-UniRule"/>
</dbReference>
<dbReference type="PANTHER" id="PTHR30239:SF0">
    <property type="entry name" value="ACETOLACTATE SYNTHASE SMALL SUBUNIT 1, CHLOROPLASTIC"/>
    <property type="match status" value="1"/>
</dbReference>
<comment type="similarity">
    <text evidence="3 8">Belongs to the acetolactate synthase small subunit family.</text>
</comment>
<dbReference type="InterPro" id="IPR045865">
    <property type="entry name" value="ACT-like_dom_sf"/>
</dbReference>
<name>A0A126QTE7_9BACT</name>
<dbReference type="NCBIfam" id="NF008864">
    <property type="entry name" value="PRK11895.1"/>
    <property type="match status" value="1"/>
</dbReference>
<evidence type="ECO:0000313" key="11">
    <source>
        <dbReference type="EMBL" id="TDT87204.1"/>
    </source>
</evidence>
<gene>
    <name evidence="10" type="ORF">AWY79_12840</name>
    <name evidence="11" type="ORF">EDC59_10991</name>
</gene>
<dbReference type="GO" id="GO:0009099">
    <property type="term" value="P:L-valine biosynthetic process"/>
    <property type="evidence" value="ECO:0007669"/>
    <property type="project" value="UniProtKB-UniRule"/>
</dbReference>
<evidence type="ECO:0000256" key="6">
    <source>
        <dbReference type="ARBA" id="ARBA00023304"/>
    </source>
</evidence>
<evidence type="ECO:0000256" key="7">
    <source>
        <dbReference type="ARBA" id="ARBA00048670"/>
    </source>
</evidence>
<dbReference type="InterPro" id="IPR027271">
    <property type="entry name" value="Acetolactate_synth/TF_NikR_C"/>
</dbReference>
<dbReference type="OrthoDB" id="9787365at2"/>
<dbReference type="InterPro" id="IPR002912">
    <property type="entry name" value="ACT_dom"/>
</dbReference>
<evidence type="ECO:0000256" key="2">
    <source>
        <dbReference type="ARBA" id="ARBA00005025"/>
    </source>
</evidence>
<evidence type="ECO:0000256" key="1">
    <source>
        <dbReference type="ARBA" id="ARBA00004974"/>
    </source>
</evidence>
<dbReference type="EMBL" id="SOBK01000009">
    <property type="protein sequence ID" value="TDT87204.1"/>
    <property type="molecule type" value="Genomic_DNA"/>
</dbReference>
<dbReference type="SUPFAM" id="SSF55021">
    <property type="entry name" value="ACT-like"/>
    <property type="match status" value="2"/>
</dbReference>
<dbReference type="Pfam" id="PF10369">
    <property type="entry name" value="ALS_ss_C"/>
    <property type="match status" value="1"/>
</dbReference>
<dbReference type="RefSeq" id="WP_066807222.1">
    <property type="nucleotide sequence ID" value="NZ_CAUVXY020000015.1"/>
</dbReference>
<comment type="pathway">
    <text evidence="1 8">Amino-acid biosynthesis; L-isoleucine biosynthesis; L-isoleucine from 2-oxobutanoate: step 1/4.</text>
</comment>
<evidence type="ECO:0000256" key="4">
    <source>
        <dbReference type="ARBA" id="ARBA00011744"/>
    </source>
</evidence>
<evidence type="ECO:0000313" key="10">
    <source>
        <dbReference type="EMBL" id="AMK12997.1"/>
    </source>
</evidence>
<keyword evidence="6 8" id="KW-0100">Branched-chain amino acid biosynthesis</keyword>
<dbReference type="Proteomes" id="UP000295506">
    <property type="component" value="Unassembled WGS sequence"/>
</dbReference>
<dbReference type="PANTHER" id="PTHR30239">
    <property type="entry name" value="ACETOLACTATE SYNTHASE SMALL SUBUNIT"/>
    <property type="match status" value="1"/>
</dbReference>
<organism evidence="11 13">
    <name type="scientific">Pseudodesulfovibrio indicus</name>
    <dbReference type="NCBI Taxonomy" id="1716143"/>
    <lineage>
        <taxon>Bacteria</taxon>
        <taxon>Pseudomonadati</taxon>
        <taxon>Thermodesulfobacteriota</taxon>
        <taxon>Desulfovibrionia</taxon>
        <taxon>Desulfovibrionales</taxon>
        <taxon>Desulfovibrionaceae</taxon>
    </lineage>
</organism>
<dbReference type="Proteomes" id="UP000055611">
    <property type="component" value="Chromosome"/>
</dbReference>
<dbReference type="InterPro" id="IPR004789">
    <property type="entry name" value="Acetalactate_synth_ssu"/>
</dbReference>
<evidence type="ECO:0000313" key="12">
    <source>
        <dbReference type="Proteomes" id="UP000055611"/>
    </source>
</evidence>
<dbReference type="InterPro" id="IPR019455">
    <property type="entry name" value="Acetolactate_synth_ssu_C"/>
</dbReference>
<dbReference type="EMBL" id="CP014206">
    <property type="protein sequence ID" value="AMK12997.1"/>
    <property type="molecule type" value="Genomic_DNA"/>
</dbReference>
<dbReference type="NCBIfam" id="TIGR00119">
    <property type="entry name" value="acolac_sm"/>
    <property type="match status" value="1"/>
</dbReference>
<evidence type="ECO:0000256" key="8">
    <source>
        <dbReference type="RuleBase" id="RU368092"/>
    </source>
</evidence>
<dbReference type="Pfam" id="PF22629">
    <property type="entry name" value="ACT_AHAS_ss"/>
    <property type="match status" value="1"/>
</dbReference>
<comment type="function">
    <text evidence="8">Catalyzes the conversion of 2 pyruvate molecules into acetolactate in the first common step of the biosynthetic pathway of the branched-amino acids such as leucine, isoleucine, and valine.</text>
</comment>
<keyword evidence="5 8" id="KW-0028">Amino-acid biosynthesis</keyword>
<dbReference type="GO" id="GO:0009097">
    <property type="term" value="P:isoleucine biosynthetic process"/>
    <property type="evidence" value="ECO:0007669"/>
    <property type="project" value="UniProtKB-UniRule"/>
</dbReference>
<accession>A0A126QTE7</accession>
<dbReference type="GO" id="GO:0005829">
    <property type="term" value="C:cytosol"/>
    <property type="evidence" value="ECO:0007669"/>
    <property type="project" value="TreeGrafter"/>
</dbReference>
<reference evidence="10 12" key="1">
    <citation type="journal article" date="2016" name="Front. Microbiol.">
        <title>Genome Sequence of the Piezophilic, Mesophilic Sulfate-Reducing Bacterium Desulfovibrio indicus J2T.</title>
        <authorList>
            <person name="Cao J."/>
            <person name="Maignien L."/>
            <person name="Shao Z."/>
            <person name="Alain K."/>
            <person name="Jebbar M."/>
        </authorList>
    </citation>
    <scope>NUCLEOTIDE SEQUENCE [LARGE SCALE GENOMIC DNA]</scope>
    <source>
        <strain evidence="10 12">J2</strain>
    </source>
</reference>
<protein>
    <recommendedName>
        <fullName evidence="8">Acetolactate synthase small subunit</fullName>
        <shortName evidence="8">AHAS</shortName>
        <shortName evidence="8">ALS</shortName>
        <ecNumber evidence="8">2.2.1.6</ecNumber>
    </recommendedName>
    <alternativeName>
        <fullName evidence="8">Acetohydroxy-acid synthase small subunit</fullName>
    </alternativeName>
</protein>
<dbReference type="FunFam" id="3.30.70.260:FF:000001">
    <property type="entry name" value="Acetolactate synthase, small subunit"/>
    <property type="match status" value="1"/>
</dbReference>
<dbReference type="EC" id="2.2.1.6" evidence="8"/>
<evidence type="ECO:0000313" key="13">
    <source>
        <dbReference type="Proteomes" id="UP000295506"/>
    </source>
</evidence>
<dbReference type="KEGG" id="dej:AWY79_12840"/>
<comment type="catalytic activity">
    <reaction evidence="7 8">
        <text>2 pyruvate + H(+) = (2S)-2-acetolactate + CO2</text>
        <dbReference type="Rhea" id="RHEA:25249"/>
        <dbReference type="ChEBI" id="CHEBI:15361"/>
        <dbReference type="ChEBI" id="CHEBI:15378"/>
        <dbReference type="ChEBI" id="CHEBI:16526"/>
        <dbReference type="ChEBI" id="CHEBI:58476"/>
        <dbReference type="EC" id="2.2.1.6"/>
    </reaction>
</comment>
<evidence type="ECO:0000256" key="5">
    <source>
        <dbReference type="ARBA" id="ARBA00022605"/>
    </source>
</evidence>
<keyword evidence="8" id="KW-0808">Transferase</keyword>
<evidence type="ECO:0000259" key="9">
    <source>
        <dbReference type="PROSITE" id="PS51671"/>
    </source>
</evidence>
<dbReference type="InterPro" id="IPR039557">
    <property type="entry name" value="AHAS_ACT"/>
</dbReference>
<dbReference type="GO" id="GO:1990610">
    <property type="term" value="F:acetolactate synthase regulator activity"/>
    <property type="evidence" value="ECO:0007669"/>
    <property type="project" value="UniProtKB-UniRule"/>
</dbReference>
<sequence>MSKHTLSVMVENEPGVLSRVAGLFSGRGFNIYSLNVAPTLEKGVSLMTIVAEGDDAIVEQIVKQLRKLVPTIKVKDLTELKSVEREMVLLKVNAEDSKRAEILRIVDIFRCKVVDVSVDELTIEVTGDQGKIGALVNLLTRFGIKEIARTGNVAMQRSMQIDL</sequence>
<dbReference type="InterPro" id="IPR054480">
    <property type="entry name" value="AHAS_small-like_ACT"/>
</dbReference>
<evidence type="ECO:0000256" key="3">
    <source>
        <dbReference type="ARBA" id="ARBA00006341"/>
    </source>
</evidence>
<reference evidence="11 13" key="2">
    <citation type="submission" date="2019-03" db="EMBL/GenBank/DDBJ databases">
        <title>Genomic Encyclopedia of Type Strains, Phase IV (KMG-IV): sequencing the most valuable type-strain genomes for metagenomic binning, comparative biology and taxonomic classification.</title>
        <authorList>
            <person name="Goeker M."/>
        </authorList>
    </citation>
    <scope>NUCLEOTIDE SEQUENCE [LARGE SCALE GENOMIC DNA]</scope>
    <source>
        <strain evidence="11 13">DSM 101483</strain>
    </source>
</reference>
<keyword evidence="12" id="KW-1185">Reference proteome</keyword>
<dbReference type="PROSITE" id="PS51671">
    <property type="entry name" value="ACT"/>
    <property type="match status" value="1"/>
</dbReference>
<dbReference type="AlphaFoldDB" id="A0A126QTE7"/>